<feature type="compositionally biased region" description="Low complexity" evidence="3">
    <location>
        <begin position="573"/>
        <end position="588"/>
    </location>
</feature>
<evidence type="ECO:0000256" key="1">
    <source>
        <dbReference type="ARBA" id="ARBA00022553"/>
    </source>
</evidence>
<dbReference type="InterPro" id="IPR027267">
    <property type="entry name" value="AH/BAR_dom_sf"/>
</dbReference>
<dbReference type="PROSITE" id="PS50003">
    <property type="entry name" value="PH_DOMAIN"/>
    <property type="match status" value="1"/>
</dbReference>
<dbReference type="Gene3D" id="2.30.29.30">
    <property type="entry name" value="Pleckstrin-homology domain (PH domain)/Phosphotyrosine-binding domain (PTB)"/>
    <property type="match status" value="1"/>
</dbReference>
<feature type="compositionally biased region" description="Basic and acidic residues" evidence="3">
    <location>
        <begin position="594"/>
        <end position="604"/>
    </location>
</feature>
<name>A0A511KHG3_RHOTO</name>
<evidence type="ECO:0000313" key="6">
    <source>
        <dbReference type="Proteomes" id="UP000321518"/>
    </source>
</evidence>
<dbReference type="EMBL" id="BJWK01000009">
    <property type="protein sequence ID" value="GEM09807.1"/>
    <property type="molecule type" value="Genomic_DNA"/>
</dbReference>
<feature type="region of interest" description="Disordered" evidence="3">
    <location>
        <begin position="573"/>
        <end position="621"/>
    </location>
</feature>
<dbReference type="InterPro" id="IPR011993">
    <property type="entry name" value="PH-like_dom_sf"/>
</dbReference>
<protein>
    <submittedName>
        <fullName evidence="5">PH domain containing protein</fullName>
    </submittedName>
</protein>
<dbReference type="Gene3D" id="1.20.1270.60">
    <property type="entry name" value="Arfaptin homology (AH) domain/BAR domain"/>
    <property type="match status" value="1"/>
</dbReference>
<gene>
    <name evidence="5" type="ORF">Rt10032_c09g3824</name>
</gene>
<evidence type="ECO:0000256" key="3">
    <source>
        <dbReference type="SAM" id="MobiDB-lite"/>
    </source>
</evidence>
<feature type="region of interest" description="Disordered" evidence="3">
    <location>
        <begin position="1"/>
        <end position="29"/>
    </location>
</feature>
<proteinExistence type="predicted"/>
<keyword evidence="1" id="KW-0597">Phosphoprotein</keyword>
<dbReference type="Proteomes" id="UP000321518">
    <property type="component" value="Unassembled WGS sequence"/>
</dbReference>
<dbReference type="PANTHER" id="PTHR31941">
    <property type="entry name" value="CYTOSKELETAL SIGNALING PROTEIN SLM1"/>
    <property type="match status" value="1"/>
</dbReference>
<feature type="compositionally biased region" description="Basic residues" evidence="3">
    <location>
        <begin position="8"/>
        <end position="17"/>
    </location>
</feature>
<dbReference type="CDD" id="cd13311">
    <property type="entry name" value="PH_Slm1"/>
    <property type="match status" value="1"/>
</dbReference>
<feature type="compositionally biased region" description="Low complexity" evidence="3">
    <location>
        <begin position="608"/>
        <end position="621"/>
    </location>
</feature>
<dbReference type="PANTHER" id="PTHR31941:SF1">
    <property type="entry name" value="CYTOSKELETAL SIGNALING PROTEIN SLM1"/>
    <property type="match status" value="1"/>
</dbReference>
<dbReference type="AlphaFoldDB" id="A0A511KHG3"/>
<organism evidence="5 6">
    <name type="scientific">Rhodotorula toruloides</name>
    <name type="common">Yeast</name>
    <name type="synonym">Rhodosporidium toruloides</name>
    <dbReference type="NCBI Taxonomy" id="5286"/>
    <lineage>
        <taxon>Eukaryota</taxon>
        <taxon>Fungi</taxon>
        <taxon>Dikarya</taxon>
        <taxon>Basidiomycota</taxon>
        <taxon>Pucciniomycotina</taxon>
        <taxon>Microbotryomycetes</taxon>
        <taxon>Sporidiobolales</taxon>
        <taxon>Sporidiobolaceae</taxon>
        <taxon>Rhodotorula</taxon>
    </lineage>
</organism>
<accession>A0A511KHG3</accession>
<dbReference type="InterPro" id="IPR046868">
    <property type="entry name" value="BAR_4"/>
</dbReference>
<feature type="coiled-coil region" evidence="2">
    <location>
        <begin position="238"/>
        <end position="265"/>
    </location>
</feature>
<evidence type="ECO:0000256" key="2">
    <source>
        <dbReference type="SAM" id="Coils"/>
    </source>
</evidence>
<dbReference type="OrthoDB" id="5598057at2759"/>
<sequence length="621" mass="68002">MSSLLAHKSVRVAKPTRGHQPVGETGQIRPDHELVDRLQQWKHIAKSLLHYYKAPDTVLLTGPSGLAEIEHASARSTSALQETIQVPFHEGHVFSPEGWQAVLYDVRDNTKLLAERHTNFASTIERTVVKELENVRTNIKSQITVVEKEASALADDVERERETSKHNLTELQHGIDTFENSATQMLPQKDPYLSHHIVQNQLKKQVHKENDLQAALIRFQQQQPAFEEGVSKQIQSACKLYEDARQTYVQEIDELQKTIAAALQRVEPDFEWKYFTSRTENSLIDPATPLRSVEAIQFPGQNHASTSPLKEGYLERKKRFSKKYTEAYYVLTPSGYLHERKSSNPQDTTAPTFSLFLPECSLGAPSKPSSRSHKFFISGNKAHRSSAETKLKNTLRFGGKEIAYTFRARTDAEMTAWWETLDQLSRDTKTDREPTQKVQRDPVGLAVSQVGYAQPDSTTTHIAQSVASVPGTTTETVEPEQAQSTTGTSVHHAEGEDSEEGGGSSEEEYASDDEMAIARTAPSTPHPATALSSTNPVEESASAYMKSETLPAYVGSGTGVPEKAALANDLKGAPVLGAPVGGSAPAASTSNAHSEVHGETHIETSGESAAPATLATTSAAS</sequence>
<dbReference type="Pfam" id="PF20400">
    <property type="entry name" value="BAR_4"/>
    <property type="match status" value="1"/>
</dbReference>
<feature type="compositionally biased region" description="Acidic residues" evidence="3">
    <location>
        <begin position="496"/>
        <end position="515"/>
    </location>
</feature>
<comment type="caution">
    <text evidence="5">The sequence shown here is derived from an EMBL/GenBank/DDBJ whole genome shotgun (WGS) entry which is preliminary data.</text>
</comment>
<evidence type="ECO:0000259" key="4">
    <source>
        <dbReference type="PROSITE" id="PS50003"/>
    </source>
</evidence>
<feature type="domain" description="PH" evidence="4">
    <location>
        <begin position="307"/>
        <end position="426"/>
    </location>
</feature>
<keyword evidence="2" id="KW-0175">Coiled coil</keyword>
<dbReference type="SUPFAM" id="SSF50729">
    <property type="entry name" value="PH domain-like"/>
    <property type="match status" value="1"/>
</dbReference>
<feature type="compositionally biased region" description="Low complexity" evidence="3">
    <location>
        <begin position="469"/>
        <end position="480"/>
    </location>
</feature>
<evidence type="ECO:0000313" key="5">
    <source>
        <dbReference type="EMBL" id="GEM09807.1"/>
    </source>
</evidence>
<reference evidence="5 6" key="1">
    <citation type="submission" date="2019-07" db="EMBL/GenBank/DDBJ databases">
        <title>Rhodotorula toruloides NBRC10032 genome sequencing.</title>
        <authorList>
            <person name="Shida Y."/>
            <person name="Takaku H."/>
            <person name="Ogasawara W."/>
            <person name="Mori K."/>
        </authorList>
    </citation>
    <scope>NUCLEOTIDE SEQUENCE [LARGE SCALE GENOMIC DNA]</scope>
    <source>
        <strain evidence="5 6">NBRC10032</strain>
    </source>
</reference>
<dbReference type="SUPFAM" id="SSF103657">
    <property type="entry name" value="BAR/IMD domain-like"/>
    <property type="match status" value="1"/>
</dbReference>
<feature type="region of interest" description="Disordered" evidence="3">
    <location>
        <begin position="468"/>
        <end position="543"/>
    </location>
</feature>
<dbReference type="InterPro" id="IPR046869">
    <property type="entry name" value="SLM1/RGC1-like_PH"/>
</dbReference>
<dbReference type="SMART" id="SM00233">
    <property type="entry name" value="PH"/>
    <property type="match status" value="1"/>
</dbReference>
<dbReference type="Pfam" id="PF20399">
    <property type="entry name" value="PH_20"/>
    <property type="match status" value="1"/>
</dbReference>
<dbReference type="InterPro" id="IPR043453">
    <property type="entry name" value="Slm1_PH"/>
</dbReference>
<dbReference type="InterPro" id="IPR001849">
    <property type="entry name" value="PH_domain"/>
</dbReference>